<protein>
    <recommendedName>
        <fullName evidence="3">ParB/Sulfiredoxin domain-containing protein</fullName>
    </recommendedName>
</protein>
<dbReference type="InterPro" id="IPR036086">
    <property type="entry name" value="ParB/Sulfiredoxin_sf"/>
</dbReference>
<dbReference type="EMBL" id="JAMQCR010000002">
    <property type="protein sequence ID" value="MCM2534818.1"/>
    <property type="molecule type" value="Genomic_DNA"/>
</dbReference>
<dbReference type="Proteomes" id="UP001523262">
    <property type="component" value="Unassembled WGS sequence"/>
</dbReference>
<keyword evidence="2" id="KW-1185">Reference proteome</keyword>
<proteinExistence type="predicted"/>
<sequence length="115" mass="13844">MENRWKYVPYINSIFPREQYHFRNEKEKLIDPKKIISLSRPFEEIYTPEIEGLRKQILEQGYKRRNLVCLYEDLEGNYYVGRNGNHRAILTYELGIPEIPALVRKIRKKDSSIGR</sequence>
<gene>
    <name evidence="1" type="ORF">NDK43_23855</name>
</gene>
<evidence type="ECO:0000313" key="2">
    <source>
        <dbReference type="Proteomes" id="UP001523262"/>
    </source>
</evidence>
<evidence type="ECO:0000313" key="1">
    <source>
        <dbReference type="EMBL" id="MCM2534818.1"/>
    </source>
</evidence>
<organism evidence="1 2">
    <name type="scientific">Neobacillus pocheonensis</name>
    <dbReference type="NCBI Taxonomy" id="363869"/>
    <lineage>
        <taxon>Bacteria</taxon>
        <taxon>Bacillati</taxon>
        <taxon>Bacillota</taxon>
        <taxon>Bacilli</taxon>
        <taxon>Bacillales</taxon>
        <taxon>Bacillaceae</taxon>
        <taxon>Neobacillus</taxon>
    </lineage>
</organism>
<evidence type="ECO:0008006" key="3">
    <source>
        <dbReference type="Google" id="ProtNLM"/>
    </source>
</evidence>
<dbReference type="SUPFAM" id="SSF110849">
    <property type="entry name" value="ParB/Sulfiredoxin"/>
    <property type="match status" value="1"/>
</dbReference>
<reference evidence="1 2" key="1">
    <citation type="submission" date="2022-06" db="EMBL/GenBank/DDBJ databases">
        <authorList>
            <person name="Jeon C.O."/>
        </authorList>
    </citation>
    <scope>NUCLEOTIDE SEQUENCE [LARGE SCALE GENOMIC DNA]</scope>
    <source>
        <strain evidence="1 2">KCTC 13943</strain>
    </source>
</reference>
<dbReference type="Gene3D" id="3.90.1530.10">
    <property type="entry name" value="Conserved hypothetical protein from pyrococcus furiosus pfu- 392566-001, ParB domain"/>
    <property type="match status" value="1"/>
</dbReference>
<name>A0ABT0WGZ1_9BACI</name>
<accession>A0ABT0WGZ1</accession>
<comment type="caution">
    <text evidence="1">The sequence shown here is derived from an EMBL/GenBank/DDBJ whole genome shotgun (WGS) entry which is preliminary data.</text>
</comment>